<feature type="transmembrane region" description="Helical" evidence="1">
    <location>
        <begin position="6"/>
        <end position="27"/>
    </location>
</feature>
<comment type="caution">
    <text evidence="2">The sequence shown here is derived from an EMBL/GenBank/DDBJ whole genome shotgun (WGS) entry which is preliminary data.</text>
</comment>
<sequence>MSEEPLLGLFFGFSFVILFIILGSEAYSLMEEATTKQIEQGRYYTEECHILETDVEINPVYPHSHKLQCGPIPIISYVDIKSYQEAVKAYQDSFICYKQDNEETCLMSSSK</sequence>
<keyword evidence="1" id="KW-0472">Membrane</keyword>
<protein>
    <submittedName>
        <fullName evidence="2">Uncharacterized protein</fullName>
    </submittedName>
</protein>
<reference evidence="2" key="1">
    <citation type="submission" date="2021-07" db="EMBL/GenBank/DDBJ databases">
        <authorList>
            <person name="Stanton E."/>
        </authorList>
    </citation>
    <scope>NUCLEOTIDE SEQUENCE</scope>
    <source>
        <strain evidence="2">2021EL-01139</strain>
    </source>
</reference>
<keyword evidence="1" id="KW-0812">Transmembrane</keyword>
<organism evidence="2 3">
    <name type="scientific">Providencia rettgeri</name>
    <dbReference type="NCBI Taxonomy" id="587"/>
    <lineage>
        <taxon>Bacteria</taxon>
        <taxon>Pseudomonadati</taxon>
        <taxon>Pseudomonadota</taxon>
        <taxon>Gammaproteobacteria</taxon>
        <taxon>Enterobacterales</taxon>
        <taxon>Morganellaceae</taxon>
        <taxon>Providencia</taxon>
    </lineage>
</organism>
<evidence type="ECO:0000256" key="1">
    <source>
        <dbReference type="SAM" id="Phobius"/>
    </source>
</evidence>
<accession>A0AAE2ZGH5</accession>
<proteinExistence type="predicted"/>
<dbReference type="RefSeq" id="WP_219197728.1">
    <property type="nucleotide sequence ID" value="NZ_JAHWLI010000045.1"/>
</dbReference>
<dbReference type="EMBL" id="JAHWLI010000045">
    <property type="protein sequence ID" value="MBW3117578.1"/>
    <property type="molecule type" value="Genomic_DNA"/>
</dbReference>
<gene>
    <name evidence="2" type="ORF">KYI77_14070</name>
</gene>
<evidence type="ECO:0000313" key="3">
    <source>
        <dbReference type="Proteomes" id="UP001155882"/>
    </source>
</evidence>
<evidence type="ECO:0000313" key="2">
    <source>
        <dbReference type="EMBL" id="MBW3117578.1"/>
    </source>
</evidence>
<keyword evidence="1" id="KW-1133">Transmembrane helix</keyword>
<name>A0AAE2ZGH5_PRORE</name>
<dbReference type="Proteomes" id="UP001155882">
    <property type="component" value="Unassembled WGS sequence"/>
</dbReference>
<dbReference type="AlphaFoldDB" id="A0AAE2ZGH5"/>